<feature type="domain" description="Rab-GAP TBC" evidence="1">
    <location>
        <begin position="1"/>
        <end position="206"/>
    </location>
</feature>
<keyword evidence="3" id="KW-1185">Reference proteome</keyword>
<dbReference type="Proteomes" id="UP001626550">
    <property type="component" value="Unassembled WGS sequence"/>
</dbReference>
<dbReference type="Pfam" id="PF00566">
    <property type="entry name" value="RabGAP-TBC"/>
    <property type="match status" value="1"/>
</dbReference>
<evidence type="ECO:0000313" key="3">
    <source>
        <dbReference type="Proteomes" id="UP001626550"/>
    </source>
</evidence>
<dbReference type="PANTHER" id="PTHR16110:SF1">
    <property type="entry name" value="TBC1 DOMAIN FAMILY MEMBER 19"/>
    <property type="match status" value="1"/>
</dbReference>
<proteinExistence type="predicted"/>
<name>A0ABD2Q077_9PLAT</name>
<evidence type="ECO:0000259" key="1">
    <source>
        <dbReference type="PROSITE" id="PS50086"/>
    </source>
</evidence>
<comment type="caution">
    <text evidence="2">The sequence shown here is derived from an EMBL/GenBank/DDBJ whole genome shotgun (WGS) entry which is preliminary data.</text>
</comment>
<dbReference type="PROSITE" id="PS50086">
    <property type="entry name" value="TBC_RABGAP"/>
    <property type="match status" value="1"/>
</dbReference>
<reference evidence="2 3" key="1">
    <citation type="submission" date="2024-11" db="EMBL/GenBank/DDBJ databases">
        <title>Adaptive evolution of stress response genes in parasites aligns with host niche diversity.</title>
        <authorList>
            <person name="Hahn C."/>
            <person name="Resl P."/>
        </authorList>
    </citation>
    <scope>NUCLEOTIDE SEQUENCE [LARGE SCALE GENOMIC DNA]</scope>
    <source>
        <strain evidence="2">EGGRZ-B1_66</strain>
        <tissue evidence="2">Body</tissue>
    </source>
</reference>
<organism evidence="2 3">
    <name type="scientific">Cichlidogyrus casuarinus</name>
    <dbReference type="NCBI Taxonomy" id="1844966"/>
    <lineage>
        <taxon>Eukaryota</taxon>
        <taxon>Metazoa</taxon>
        <taxon>Spiralia</taxon>
        <taxon>Lophotrochozoa</taxon>
        <taxon>Platyhelminthes</taxon>
        <taxon>Monogenea</taxon>
        <taxon>Monopisthocotylea</taxon>
        <taxon>Dactylogyridea</taxon>
        <taxon>Ancyrocephalidae</taxon>
        <taxon>Cichlidogyrus</taxon>
    </lineage>
</organism>
<dbReference type="Gene3D" id="1.10.472.80">
    <property type="entry name" value="Ypt/Rab-GAP domain of gyp1p, domain 3"/>
    <property type="match status" value="1"/>
</dbReference>
<dbReference type="InterPro" id="IPR000195">
    <property type="entry name" value="Rab-GAP-TBC_dom"/>
</dbReference>
<evidence type="ECO:0000313" key="2">
    <source>
        <dbReference type="EMBL" id="KAL3313049.1"/>
    </source>
</evidence>
<dbReference type="SUPFAM" id="SSF47923">
    <property type="entry name" value="Ypt/Rab-GAP domain of gyp1p"/>
    <property type="match status" value="1"/>
</dbReference>
<dbReference type="EMBL" id="JBJKFK010001454">
    <property type="protein sequence ID" value="KAL3313049.1"/>
    <property type="molecule type" value="Genomic_DNA"/>
</dbReference>
<dbReference type="PANTHER" id="PTHR16110">
    <property type="entry name" value="TBC1 DOMAIN FAMILY MEMBER 19"/>
    <property type="match status" value="1"/>
</dbReference>
<protein>
    <recommendedName>
        <fullName evidence="1">Rab-GAP TBC domain-containing protein</fullName>
    </recommendedName>
</protein>
<accession>A0ABD2Q077</accession>
<dbReference type="AlphaFoldDB" id="A0ABD2Q077"/>
<dbReference type="InterPro" id="IPR035969">
    <property type="entry name" value="Rab-GAP_TBC_sf"/>
</dbReference>
<gene>
    <name evidence="2" type="ORF">Ciccas_008352</name>
</gene>
<dbReference type="InterPro" id="IPR042507">
    <property type="entry name" value="TBC1D19"/>
</dbReference>
<sequence length="238" mass="27420">MAAYQAHYEKLKDNVAKYETVLDPLICKEVELTTMNDDMHFVFCDFVYQVLLPFFRDSSIRDVLGAENTISSSDLCYQTSDLEDTVDESILPPSGVVPFHGISLYASPLCYLYDDPIILFNIFKKLYTRYFYKLHNLCPHDEENILGLSVLFEKILLEMEPNLTHHFLSNGIQPIRLVFKWLFRAFSGYLTPDQVLHLWDRILGFDTLKVLPLLAVGILAFRKNNLYQVTTTSAAEVS</sequence>